<evidence type="ECO:0000313" key="1">
    <source>
        <dbReference type="EMBL" id="RJO60288.1"/>
    </source>
</evidence>
<protein>
    <submittedName>
        <fullName evidence="1">Uncharacterized protein</fullName>
    </submittedName>
</protein>
<gene>
    <name evidence="1" type="ORF">C4544_05350</name>
</gene>
<dbReference type="EMBL" id="QZJW01000048">
    <property type="protein sequence ID" value="RJO60288.1"/>
    <property type="molecule type" value="Genomic_DNA"/>
</dbReference>
<name>A0A419DB34_9BACT</name>
<accession>A0A419DB34</accession>
<reference evidence="1 2" key="1">
    <citation type="journal article" date="2017" name="ISME J.">
        <title>Energy and carbon metabolisms in a deep terrestrial subsurface fluid microbial community.</title>
        <authorList>
            <person name="Momper L."/>
            <person name="Jungbluth S.P."/>
            <person name="Lee M.D."/>
            <person name="Amend J.P."/>
        </authorList>
    </citation>
    <scope>NUCLEOTIDE SEQUENCE [LARGE SCALE GENOMIC DNA]</scope>
    <source>
        <strain evidence="1">SURF_29</strain>
    </source>
</reference>
<dbReference type="AlphaFoldDB" id="A0A419DB34"/>
<organism evidence="1 2">
    <name type="scientific">candidate division WS5 bacterium</name>
    <dbReference type="NCBI Taxonomy" id="2093353"/>
    <lineage>
        <taxon>Bacteria</taxon>
        <taxon>candidate division WS5</taxon>
    </lineage>
</organism>
<comment type="caution">
    <text evidence="1">The sequence shown here is derived from an EMBL/GenBank/DDBJ whole genome shotgun (WGS) entry which is preliminary data.</text>
</comment>
<sequence>MNLKDFIKETISEISKAIVEANAELSNAGTIVNPKNVAGSYKDTEKVYGFMLKESENKDYRRPVHLIEFDVAVTATDQKGTKGGIGVMVGVIGLGSQGQSSAENSIQSRLKFHIPVALPVGEMNERGHR</sequence>
<evidence type="ECO:0000313" key="2">
    <source>
        <dbReference type="Proteomes" id="UP000285655"/>
    </source>
</evidence>
<dbReference type="Proteomes" id="UP000285655">
    <property type="component" value="Unassembled WGS sequence"/>
</dbReference>
<proteinExistence type="predicted"/>